<name>A0A378UE60_KLEPO</name>
<organism evidence="1 2">
    <name type="scientific">Klebsiella pneumoniae subsp. ozaenae</name>
    <dbReference type="NCBI Taxonomy" id="574"/>
    <lineage>
        <taxon>Bacteria</taxon>
        <taxon>Pseudomonadati</taxon>
        <taxon>Pseudomonadota</taxon>
        <taxon>Gammaproteobacteria</taxon>
        <taxon>Enterobacterales</taxon>
        <taxon>Enterobacteriaceae</taxon>
        <taxon>Klebsiella/Raoultella group</taxon>
        <taxon>Klebsiella</taxon>
        <taxon>Klebsiella pneumoniae complex</taxon>
    </lineage>
</organism>
<dbReference type="Proteomes" id="UP000254487">
    <property type="component" value="Unassembled WGS sequence"/>
</dbReference>
<dbReference type="EMBL" id="UGLW01000004">
    <property type="protein sequence ID" value="STZ74959.1"/>
    <property type="molecule type" value="Genomic_DNA"/>
</dbReference>
<sequence>MKRPTSAQPETIDIKLETKIEKEKIKNLLKIDTEEPLKSDELKR</sequence>
<protein>
    <submittedName>
        <fullName evidence="1">Uncharacterized protein</fullName>
    </submittedName>
</protein>
<reference evidence="1 2" key="1">
    <citation type="submission" date="2018-06" db="EMBL/GenBank/DDBJ databases">
        <authorList>
            <consortium name="Pathogen Informatics"/>
            <person name="Doyle S."/>
        </authorList>
    </citation>
    <scope>NUCLEOTIDE SEQUENCE [LARGE SCALE GENOMIC DNA]</scope>
    <source>
        <strain evidence="1 2">NCTC10313</strain>
    </source>
</reference>
<dbReference type="AlphaFoldDB" id="A0A378UE60"/>
<evidence type="ECO:0000313" key="1">
    <source>
        <dbReference type="EMBL" id="STZ74959.1"/>
    </source>
</evidence>
<proteinExistence type="predicted"/>
<gene>
    <name evidence="1" type="ORF">NCTC10313_07143</name>
</gene>
<evidence type="ECO:0000313" key="2">
    <source>
        <dbReference type="Proteomes" id="UP000254487"/>
    </source>
</evidence>
<accession>A0A378UE60</accession>